<evidence type="ECO:0000256" key="3">
    <source>
        <dbReference type="ARBA" id="ARBA00022692"/>
    </source>
</evidence>
<feature type="transmembrane region" description="Helical" evidence="6">
    <location>
        <begin position="76"/>
        <end position="93"/>
    </location>
</feature>
<organism evidence="7 8">
    <name type="scientific">Xylanibacillus composti</name>
    <dbReference type="NCBI Taxonomy" id="1572762"/>
    <lineage>
        <taxon>Bacteria</taxon>
        <taxon>Bacillati</taxon>
        <taxon>Bacillota</taxon>
        <taxon>Bacilli</taxon>
        <taxon>Bacillales</taxon>
        <taxon>Paenibacillaceae</taxon>
        <taxon>Xylanibacillus</taxon>
    </lineage>
</organism>
<comment type="caution">
    <text evidence="7">The sequence shown here is derived from an EMBL/GenBank/DDBJ whole genome shotgun (WGS) entry which is preliminary data.</text>
</comment>
<evidence type="ECO:0000256" key="1">
    <source>
        <dbReference type="ARBA" id="ARBA00004651"/>
    </source>
</evidence>
<feature type="transmembrane region" description="Helical" evidence="6">
    <location>
        <begin position="12"/>
        <end position="29"/>
    </location>
</feature>
<accession>A0A8J4M3H6</accession>
<sequence>MNDLSALLRILLRVYLIWLAGCLLIWAFLPDTKPFMAGLILGSSISLINAQLLNVKIIQLTRLVLENQARRFSLGYLSRASLVLIAVMAALKLEQFEVLATAIGIFFTPVASFFIGFISNINHKSNR</sequence>
<dbReference type="Proteomes" id="UP000677918">
    <property type="component" value="Unassembled WGS sequence"/>
</dbReference>
<gene>
    <name evidence="7" type="ORF">XYCOK13_36730</name>
</gene>
<dbReference type="GO" id="GO:0005886">
    <property type="term" value="C:plasma membrane"/>
    <property type="evidence" value="ECO:0007669"/>
    <property type="project" value="UniProtKB-SubCell"/>
</dbReference>
<dbReference type="EMBL" id="BOVK01000061">
    <property type="protein sequence ID" value="GIQ70849.1"/>
    <property type="molecule type" value="Genomic_DNA"/>
</dbReference>
<dbReference type="RefSeq" id="WP_213413660.1">
    <property type="nucleotide sequence ID" value="NZ_BOVK01000061.1"/>
</dbReference>
<dbReference type="InterPro" id="IPR005598">
    <property type="entry name" value="ATP_synth_I"/>
</dbReference>
<keyword evidence="8" id="KW-1185">Reference proteome</keyword>
<protein>
    <recommendedName>
        <fullName evidence="9">ATP synthase subunit I</fullName>
    </recommendedName>
</protein>
<name>A0A8J4M3H6_9BACL</name>
<keyword evidence="3 6" id="KW-0812">Transmembrane</keyword>
<feature type="transmembrane region" description="Helical" evidence="6">
    <location>
        <begin position="99"/>
        <end position="118"/>
    </location>
</feature>
<proteinExistence type="predicted"/>
<evidence type="ECO:0000256" key="6">
    <source>
        <dbReference type="SAM" id="Phobius"/>
    </source>
</evidence>
<keyword evidence="2" id="KW-1003">Cell membrane</keyword>
<evidence type="ECO:0000256" key="5">
    <source>
        <dbReference type="ARBA" id="ARBA00023136"/>
    </source>
</evidence>
<evidence type="ECO:0000313" key="7">
    <source>
        <dbReference type="EMBL" id="GIQ70849.1"/>
    </source>
</evidence>
<feature type="transmembrane region" description="Helical" evidence="6">
    <location>
        <begin position="35"/>
        <end position="55"/>
    </location>
</feature>
<dbReference type="AlphaFoldDB" id="A0A8J4M3H6"/>
<dbReference type="Pfam" id="PF03899">
    <property type="entry name" value="ATP-synt_I"/>
    <property type="match status" value="1"/>
</dbReference>
<keyword evidence="4 6" id="KW-1133">Transmembrane helix</keyword>
<evidence type="ECO:0000313" key="8">
    <source>
        <dbReference type="Proteomes" id="UP000677918"/>
    </source>
</evidence>
<keyword evidence="5 6" id="KW-0472">Membrane</keyword>
<evidence type="ECO:0000256" key="2">
    <source>
        <dbReference type="ARBA" id="ARBA00022475"/>
    </source>
</evidence>
<evidence type="ECO:0000256" key="4">
    <source>
        <dbReference type="ARBA" id="ARBA00022989"/>
    </source>
</evidence>
<comment type="subcellular location">
    <subcellularLocation>
        <location evidence="1">Cell membrane</location>
        <topology evidence="1">Multi-pass membrane protein</topology>
    </subcellularLocation>
</comment>
<evidence type="ECO:0008006" key="9">
    <source>
        <dbReference type="Google" id="ProtNLM"/>
    </source>
</evidence>
<reference evidence="7" key="1">
    <citation type="submission" date="2021-04" db="EMBL/GenBank/DDBJ databases">
        <title>Draft genome sequence of Xylanibacillus composti strain K13.</title>
        <authorList>
            <person name="Uke A."/>
            <person name="Chhe C."/>
            <person name="Baramee S."/>
            <person name="Kosugi A."/>
        </authorList>
    </citation>
    <scope>NUCLEOTIDE SEQUENCE</scope>
    <source>
        <strain evidence="7">K13</strain>
    </source>
</reference>